<evidence type="ECO:0000313" key="4">
    <source>
        <dbReference type="Proteomes" id="UP000030765"/>
    </source>
</evidence>
<dbReference type="EMBL" id="ATLV01023045">
    <property type="status" value="NOT_ANNOTATED_CDS"/>
    <property type="molecule type" value="Genomic_DNA"/>
</dbReference>
<protein>
    <submittedName>
        <fullName evidence="2 3">Uncharacterized protein</fullName>
    </submittedName>
</protein>
<name>A0A084WDM6_ANOSI</name>
<reference evidence="2 4" key="1">
    <citation type="journal article" date="2014" name="BMC Genomics">
        <title>Genome sequence of Anopheles sinensis provides insight into genetics basis of mosquito competence for malaria parasites.</title>
        <authorList>
            <person name="Zhou D."/>
            <person name="Zhang D."/>
            <person name="Ding G."/>
            <person name="Shi L."/>
            <person name="Hou Q."/>
            <person name="Ye Y."/>
            <person name="Xu Y."/>
            <person name="Zhou H."/>
            <person name="Xiong C."/>
            <person name="Li S."/>
            <person name="Yu J."/>
            <person name="Hong S."/>
            <person name="Yu X."/>
            <person name="Zou P."/>
            <person name="Chen C."/>
            <person name="Chang X."/>
            <person name="Wang W."/>
            <person name="Lv Y."/>
            <person name="Sun Y."/>
            <person name="Ma L."/>
            <person name="Shen B."/>
            <person name="Zhu C."/>
        </authorList>
    </citation>
    <scope>NUCLEOTIDE SEQUENCE [LARGE SCALE GENOMIC DNA]</scope>
</reference>
<sequence>MHSTVNIDRLFIFTHGKRASKKGLPCWFAFSQAGYSFSRPVLISIAISPEAAHAQQTTKQNEDPPSPQTGGSLHSIPKIHMATLRQITHAVQPDEATFTAGVVKTAADFLAFRASEWHCSAPETPPHRTEQSRAEPWPATVSSVSLRLNLARFARAKQTRLTLADGRTDGRTEPAGYSFRGGHRRGSLGEWCKEGDLRDINLRLRPLGSVGSVRLQ</sequence>
<dbReference type="EnsemblMetazoa" id="ASIC016302-RA">
    <property type="protein sequence ID" value="ASIC016302-PA"/>
    <property type="gene ID" value="ASIC016302"/>
</dbReference>
<dbReference type="EMBL" id="KE525339">
    <property type="protein sequence ID" value="KFB48320.1"/>
    <property type="molecule type" value="Genomic_DNA"/>
</dbReference>
<dbReference type="Proteomes" id="UP000030765">
    <property type="component" value="Unassembled WGS sequence"/>
</dbReference>
<evidence type="ECO:0000313" key="3">
    <source>
        <dbReference type="EnsemblMetazoa" id="ASIC016302-PA"/>
    </source>
</evidence>
<evidence type="ECO:0000256" key="1">
    <source>
        <dbReference type="SAM" id="MobiDB-lite"/>
    </source>
</evidence>
<reference evidence="3" key="2">
    <citation type="submission" date="2020-05" db="UniProtKB">
        <authorList>
            <consortium name="EnsemblMetazoa"/>
        </authorList>
    </citation>
    <scope>IDENTIFICATION</scope>
</reference>
<proteinExistence type="predicted"/>
<keyword evidence="4" id="KW-1185">Reference proteome</keyword>
<dbReference type="VEuPathDB" id="VectorBase:ASIC016302"/>
<organism evidence="2">
    <name type="scientific">Anopheles sinensis</name>
    <name type="common">Mosquito</name>
    <dbReference type="NCBI Taxonomy" id="74873"/>
    <lineage>
        <taxon>Eukaryota</taxon>
        <taxon>Metazoa</taxon>
        <taxon>Ecdysozoa</taxon>
        <taxon>Arthropoda</taxon>
        <taxon>Hexapoda</taxon>
        <taxon>Insecta</taxon>
        <taxon>Pterygota</taxon>
        <taxon>Neoptera</taxon>
        <taxon>Endopterygota</taxon>
        <taxon>Diptera</taxon>
        <taxon>Nematocera</taxon>
        <taxon>Culicoidea</taxon>
        <taxon>Culicidae</taxon>
        <taxon>Anophelinae</taxon>
        <taxon>Anopheles</taxon>
    </lineage>
</organism>
<feature type="region of interest" description="Disordered" evidence="1">
    <location>
        <begin position="52"/>
        <end position="74"/>
    </location>
</feature>
<evidence type="ECO:0000313" key="2">
    <source>
        <dbReference type="EMBL" id="KFB48320.1"/>
    </source>
</evidence>
<dbReference type="AlphaFoldDB" id="A0A084WDM6"/>
<dbReference type="VEuPathDB" id="VectorBase:ASIS001107"/>
<accession>A0A084WDM6</accession>
<gene>
    <name evidence="2" type="ORF">ZHAS_00016302</name>
</gene>